<name>A0A383E9B8_9ZZZZ</name>
<reference evidence="1" key="1">
    <citation type="submission" date="2018-05" db="EMBL/GenBank/DDBJ databases">
        <authorList>
            <person name="Lanie J.A."/>
            <person name="Ng W.-L."/>
            <person name="Kazmierczak K.M."/>
            <person name="Andrzejewski T.M."/>
            <person name="Davidsen T.M."/>
            <person name="Wayne K.J."/>
            <person name="Tettelin H."/>
            <person name="Glass J.I."/>
            <person name="Rusch D."/>
            <person name="Podicherti R."/>
            <person name="Tsui H.-C.T."/>
            <person name="Winkler M.E."/>
        </authorList>
    </citation>
    <scope>NUCLEOTIDE SEQUENCE</scope>
</reference>
<protein>
    <submittedName>
        <fullName evidence="1">Uncharacterized protein</fullName>
    </submittedName>
</protein>
<accession>A0A383E9B8</accession>
<feature type="non-terminal residue" evidence="1">
    <location>
        <position position="121"/>
    </location>
</feature>
<evidence type="ECO:0000313" key="1">
    <source>
        <dbReference type="EMBL" id="SVE52990.1"/>
    </source>
</evidence>
<dbReference type="EMBL" id="UINC01223691">
    <property type="protein sequence ID" value="SVE52990.1"/>
    <property type="molecule type" value="Genomic_DNA"/>
</dbReference>
<feature type="non-terminal residue" evidence="1">
    <location>
        <position position="1"/>
    </location>
</feature>
<dbReference type="AlphaFoldDB" id="A0A383E9B8"/>
<sequence length="121" mass="13877">VAQSLCDGQNACVGDLYSTGLAALAEVRRLLSSDAQLNTYEASRQNRRAYRQASHRLLVPIRNREIALRKSPTIGWLVELYPDISDFHLTFPQVQGLNSSWQWYERGVELSGLERRLHPFY</sequence>
<gene>
    <name evidence="1" type="ORF">METZ01_LOCUS505844</name>
</gene>
<organism evidence="1">
    <name type="scientific">marine metagenome</name>
    <dbReference type="NCBI Taxonomy" id="408172"/>
    <lineage>
        <taxon>unclassified sequences</taxon>
        <taxon>metagenomes</taxon>
        <taxon>ecological metagenomes</taxon>
    </lineage>
</organism>
<proteinExistence type="predicted"/>